<dbReference type="Proteomes" id="UP001431449">
    <property type="component" value="Unassembled WGS sequence"/>
</dbReference>
<sequence>MSKQTPSASHSRSENGSSNSTGAHLGAASAHLAKAADKVVEGVQVANVAARQALRDGLSGSGPELRAAGAEAKAAGSSAVSAAEQQFAAMGEKSRHLADRTGQFIRERPLAAFGIAVAGGFLLSRMLRR</sequence>
<evidence type="ECO:0000256" key="1">
    <source>
        <dbReference type="SAM" id="MobiDB-lite"/>
    </source>
</evidence>
<keyword evidence="2" id="KW-0472">Membrane</keyword>
<proteinExistence type="predicted"/>
<dbReference type="RefSeq" id="WP_248206541.1">
    <property type="nucleotide sequence ID" value="NZ_JALNMH010000004.1"/>
</dbReference>
<keyword evidence="2" id="KW-0812">Transmembrane</keyword>
<feature type="transmembrane region" description="Helical" evidence="2">
    <location>
        <begin position="110"/>
        <end position="127"/>
    </location>
</feature>
<keyword evidence="2" id="KW-1133">Transmembrane helix</keyword>
<evidence type="ECO:0000256" key="2">
    <source>
        <dbReference type="SAM" id="Phobius"/>
    </source>
</evidence>
<evidence type="ECO:0000313" key="3">
    <source>
        <dbReference type="EMBL" id="MCK7593251.1"/>
    </source>
</evidence>
<organism evidence="3 4">
    <name type="scientific">Pseudomarimonas salicorniae</name>
    <dbReference type="NCBI Taxonomy" id="2933270"/>
    <lineage>
        <taxon>Bacteria</taxon>
        <taxon>Pseudomonadati</taxon>
        <taxon>Pseudomonadota</taxon>
        <taxon>Gammaproteobacteria</taxon>
        <taxon>Lysobacterales</taxon>
        <taxon>Lysobacteraceae</taxon>
        <taxon>Pseudomarimonas</taxon>
    </lineage>
</organism>
<evidence type="ECO:0008006" key="5">
    <source>
        <dbReference type="Google" id="ProtNLM"/>
    </source>
</evidence>
<reference evidence="3" key="1">
    <citation type="submission" date="2022-04" db="EMBL/GenBank/DDBJ databases">
        <title>Lysobacter sp. CAU 1642 isolated from sea sand.</title>
        <authorList>
            <person name="Kim W."/>
        </authorList>
    </citation>
    <scope>NUCLEOTIDE SEQUENCE</scope>
    <source>
        <strain evidence="3">CAU 1642</strain>
    </source>
</reference>
<dbReference type="EMBL" id="JALNMH010000004">
    <property type="protein sequence ID" value="MCK7593251.1"/>
    <property type="molecule type" value="Genomic_DNA"/>
</dbReference>
<keyword evidence="4" id="KW-1185">Reference proteome</keyword>
<accession>A0ABT0GFD9</accession>
<evidence type="ECO:0000313" key="4">
    <source>
        <dbReference type="Proteomes" id="UP001431449"/>
    </source>
</evidence>
<name>A0ABT0GFD9_9GAMM</name>
<gene>
    <name evidence="3" type="ORF">M0G41_06155</name>
</gene>
<feature type="region of interest" description="Disordered" evidence="1">
    <location>
        <begin position="1"/>
        <end position="28"/>
    </location>
</feature>
<protein>
    <recommendedName>
        <fullName evidence="5">Membrane-anchored ribosome-binding protein, inhibits growth in stationary phase, ElaB/YqjD/DUF883 family</fullName>
    </recommendedName>
</protein>
<comment type="caution">
    <text evidence="3">The sequence shown here is derived from an EMBL/GenBank/DDBJ whole genome shotgun (WGS) entry which is preliminary data.</text>
</comment>
<feature type="compositionally biased region" description="Low complexity" evidence="1">
    <location>
        <begin position="7"/>
        <end position="28"/>
    </location>
</feature>